<dbReference type="SUPFAM" id="SSF55387">
    <property type="entry name" value="Frataxin/Nqo15-like"/>
    <property type="match status" value="1"/>
</dbReference>
<dbReference type="GO" id="GO:0051537">
    <property type="term" value="F:2 iron, 2 sulfur cluster binding"/>
    <property type="evidence" value="ECO:0007669"/>
    <property type="project" value="TreeGrafter"/>
</dbReference>
<reference evidence="14" key="1">
    <citation type="submission" date="2020-03" db="EMBL/GenBank/DDBJ databases">
        <title>Draft Genome Sequence of Cylindrodendrum hubeiense.</title>
        <authorList>
            <person name="Buettner E."/>
            <person name="Kellner H."/>
        </authorList>
    </citation>
    <scope>NUCLEOTIDE SEQUENCE</scope>
    <source>
        <strain evidence="14">IHI 201604</strain>
    </source>
</reference>
<dbReference type="EMBL" id="JAANBB010000277">
    <property type="protein sequence ID" value="KAF7544945.1"/>
    <property type="molecule type" value="Genomic_DNA"/>
</dbReference>
<keyword evidence="5" id="KW-0813">Transport</keyword>
<keyword evidence="15" id="KW-1185">Reference proteome</keyword>
<dbReference type="GO" id="GO:0008198">
    <property type="term" value="F:ferrous iron binding"/>
    <property type="evidence" value="ECO:0007669"/>
    <property type="project" value="TreeGrafter"/>
</dbReference>
<evidence type="ECO:0000256" key="12">
    <source>
        <dbReference type="ARBA" id="ARBA00047990"/>
    </source>
</evidence>
<evidence type="ECO:0000256" key="3">
    <source>
        <dbReference type="ARBA" id="ARBA00013107"/>
    </source>
</evidence>
<dbReference type="OrthoDB" id="1897642at2759"/>
<comment type="catalytic activity">
    <reaction evidence="12">
        <text>4 Fe(2+) + O2 + 4 H(+) = 4 Fe(3+) + 2 H2O</text>
        <dbReference type="Rhea" id="RHEA:11148"/>
        <dbReference type="ChEBI" id="CHEBI:15377"/>
        <dbReference type="ChEBI" id="CHEBI:15378"/>
        <dbReference type="ChEBI" id="CHEBI:15379"/>
        <dbReference type="ChEBI" id="CHEBI:29033"/>
        <dbReference type="ChEBI" id="CHEBI:29034"/>
        <dbReference type="EC" id="1.16.3.1"/>
    </reaction>
</comment>
<protein>
    <recommendedName>
        <fullName evidence="3">ferroxidase</fullName>
        <ecNumber evidence="3">1.16.3.1</ecNumber>
    </recommendedName>
</protein>
<gene>
    <name evidence="14" type="ORF">G7Z17_g9562</name>
</gene>
<dbReference type="Proteomes" id="UP000722485">
    <property type="component" value="Unassembled WGS sequence"/>
</dbReference>
<keyword evidence="8" id="KW-0560">Oxidoreductase</keyword>
<dbReference type="GO" id="GO:0034986">
    <property type="term" value="F:iron chaperone activity"/>
    <property type="evidence" value="ECO:0007669"/>
    <property type="project" value="TreeGrafter"/>
</dbReference>
<evidence type="ECO:0000256" key="4">
    <source>
        <dbReference type="ARBA" id="ARBA00022434"/>
    </source>
</evidence>
<accession>A0A9P5LD80</accession>
<proteinExistence type="inferred from homology"/>
<dbReference type="GO" id="GO:0005739">
    <property type="term" value="C:mitochondrion"/>
    <property type="evidence" value="ECO:0007669"/>
    <property type="project" value="UniProtKB-SubCell"/>
</dbReference>
<evidence type="ECO:0000313" key="15">
    <source>
        <dbReference type="Proteomes" id="UP000722485"/>
    </source>
</evidence>
<organism evidence="14 15">
    <name type="scientific">Cylindrodendrum hubeiense</name>
    <dbReference type="NCBI Taxonomy" id="595255"/>
    <lineage>
        <taxon>Eukaryota</taxon>
        <taxon>Fungi</taxon>
        <taxon>Dikarya</taxon>
        <taxon>Ascomycota</taxon>
        <taxon>Pezizomycotina</taxon>
        <taxon>Sordariomycetes</taxon>
        <taxon>Hypocreomycetidae</taxon>
        <taxon>Hypocreales</taxon>
        <taxon>Nectriaceae</taxon>
        <taxon>Cylindrodendrum</taxon>
    </lineage>
</organism>
<dbReference type="AlphaFoldDB" id="A0A9P5LD80"/>
<evidence type="ECO:0000256" key="13">
    <source>
        <dbReference type="SAM" id="MobiDB-lite"/>
    </source>
</evidence>
<keyword evidence="7" id="KW-0809">Transit peptide</keyword>
<dbReference type="Pfam" id="PF01491">
    <property type="entry name" value="Frataxin_Cyay"/>
    <property type="match status" value="1"/>
</dbReference>
<keyword evidence="9" id="KW-0408">Iron</keyword>
<dbReference type="InterPro" id="IPR002908">
    <property type="entry name" value="Frataxin/CyaY"/>
</dbReference>
<evidence type="ECO:0000256" key="9">
    <source>
        <dbReference type="ARBA" id="ARBA00023004"/>
    </source>
</evidence>
<comment type="subcellular location">
    <subcellularLocation>
        <location evidence="1">Mitochondrion</location>
    </subcellularLocation>
</comment>
<dbReference type="NCBIfam" id="TIGR03421">
    <property type="entry name" value="FeS_CyaY"/>
    <property type="match status" value="1"/>
</dbReference>
<dbReference type="GO" id="GO:0006879">
    <property type="term" value="P:intracellular iron ion homeostasis"/>
    <property type="evidence" value="ECO:0007669"/>
    <property type="project" value="UniProtKB-KW"/>
</dbReference>
<dbReference type="Gene3D" id="3.30.920.10">
    <property type="entry name" value="Frataxin/CyaY"/>
    <property type="match status" value="1"/>
</dbReference>
<dbReference type="EC" id="1.16.3.1" evidence="3"/>
<evidence type="ECO:0000313" key="14">
    <source>
        <dbReference type="EMBL" id="KAF7544945.1"/>
    </source>
</evidence>
<dbReference type="PANTHER" id="PTHR16821">
    <property type="entry name" value="FRATAXIN"/>
    <property type="match status" value="1"/>
</dbReference>
<dbReference type="NCBIfam" id="TIGR03422">
    <property type="entry name" value="mito_frataxin"/>
    <property type="match status" value="1"/>
</dbReference>
<dbReference type="GO" id="GO:0004322">
    <property type="term" value="F:ferroxidase activity"/>
    <property type="evidence" value="ECO:0007669"/>
    <property type="project" value="UniProtKB-EC"/>
</dbReference>
<sequence>MSRHAANQASRMASRALRSSTTLCRSPLASRLAPAASRALAPRVAVSLRSFFSTSPTREKGIMPDTENPAKATPAPETTSFAVVELSDTEYHELADEYLDNVVGIFEELQDARGDIDVEFSAGVLTISYPDIGTYVINKQPPNKQIWLSSPISGPKRYDWCLSGESQGDKEDTARGSWVYGRDGSSLSEIFLRELGVDVDLPTEE</sequence>
<evidence type="ECO:0000256" key="8">
    <source>
        <dbReference type="ARBA" id="ARBA00023002"/>
    </source>
</evidence>
<dbReference type="InterPro" id="IPR020895">
    <property type="entry name" value="Frataxin_CS"/>
</dbReference>
<feature type="region of interest" description="Disordered" evidence="13">
    <location>
        <begin position="57"/>
        <end position="76"/>
    </location>
</feature>
<dbReference type="SMART" id="SM01219">
    <property type="entry name" value="Frataxin_Cyay"/>
    <property type="match status" value="1"/>
</dbReference>
<dbReference type="PANTHER" id="PTHR16821:SF2">
    <property type="entry name" value="FRATAXIN, MITOCHONDRIAL"/>
    <property type="match status" value="1"/>
</dbReference>
<keyword evidence="11" id="KW-0496">Mitochondrion</keyword>
<evidence type="ECO:0000256" key="1">
    <source>
        <dbReference type="ARBA" id="ARBA00004173"/>
    </source>
</evidence>
<dbReference type="InterPro" id="IPR036524">
    <property type="entry name" value="Frataxin/CyaY_sf"/>
</dbReference>
<name>A0A9P5LD80_9HYPO</name>
<evidence type="ECO:0000256" key="10">
    <source>
        <dbReference type="ARBA" id="ARBA00023065"/>
    </source>
</evidence>
<keyword evidence="4" id="KW-0409">Iron storage</keyword>
<evidence type="ECO:0000256" key="7">
    <source>
        <dbReference type="ARBA" id="ARBA00022946"/>
    </source>
</evidence>
<evidence type="ECO:0000256" key="2">
    <source>
        <dbReference type="ARBA" id="ARBA00008183"/>
    </source>
</evidence>
<dbReference type="FunFam" id="3.30.920.10:FF:000004">
    <property type="entry name" value="Mitochondrial chaperone Frataxin"/>
    <property type="match status" value="1"/>
</dbReference>
<dbReference type="InterPro" id="IPR017789">
    <property type="entry name" value="Frataxin"/>
</dbReference>
<evidence type="ECO:0000256" key="6">
    <source>
        <dbReference type="ARBA" id="ARBA00022496"/>
    </source>
</evidence>
<evidence type="ECO:0000256" key="11">
    <source>
        <dbReference type="ARBA" id="ARBA00023128"/>
    </source>
</evidence>
<dbReference type="GO" id="GO:0006826">
    <property type="term" value="P:iron ion transport"/>
    <property type="evidence" value="ECO:0007669"/>
    <property type="project" value="UniProtKB-KW"/>
</dbReference>
<dbReference type="PROSITE" id="PS01344">
    <property type="entry name" value="FRATAXIN_1"/>
    <property type="match status" value="1"/>
</dbReference>
<dbReference type="PROSITE" id="PS50810">
    <property type="entry name" value="FRATAXIN_2"/>
    <property type="match status" value="1"/>
</dbReference>
<dbReference type="GO" id="GO:0016226">
    <property type="term" value="P:iron-sulfur cluster assembly"/>
    <property type="evidence" value="ECO:0007669"/>
    <property type="project" value="InterPro"/>
</dbReference>
<keyword evidence="10" id="KW-0406">Ion transport</keyword>
<comment type="caution">
    <text evidence="14">The sequence shown here is derived from an EMBL/GenBank/DDBJ whole genome shotgun (WGS) entry which is preliminary data.</text>
</comment>
<evidence type="ECO:0000256" key="5">
    <source>
        <dbReference type="ARBA" id="ARBA00022448"/>
    </source>
</evidence>
<dbReference type="GO" id="GO:0008199">
    <property type="term" value="F:ferric iron binding"/>
    <property type="evidence" value="ECO:0007669"/>
    <property type="project" value="InterPro"/>
</dbReference>
<keyword evidence="6" id="KW-0410">Iron transport</keyword>
<comment type="similarity">
    <text evidence="2">Belongs to the frataxin family.</text>
</comment>